<dbReference type="AlphaFoldDB" id="A0AAD3CY34"/>
<dbReference type="InterPro" id="IPR001752">
    <property type="entry name" value="Kinesin_motor_dom"/>
</dbReference>
<dbReference type="InterPro" id="IPR027417">
    <property type="entry name" value="P-loop_NTPase"/>
</dbReference>
<dbReference type="Proteomes" id="UP001054902">
    <property type="component" value="Unassembled WGS sequence"/>
</dbReference>
<evidence type="ECO:0000313" key="3">
    <source>
        <dbReference type="EMBL" id="GFH54127.1"/>
    </source>
</evidence>
<comment type="caution">
    <text evidence="3">The sequence shown here is derived from an EMBL/GenBank/DDBJ whole genome shotgun (WGS) entry which is preliminary data.</text>
</comment>
<feature type="domain" description="Kinesin motor" evidence="2">
    <location>
        <begin position="18"/>
        <end position="306"/>
    </location>
</feature>
<dbReference type="PRINTS" id="PR00380">
    <property type="entry name" value="KINESINHEAVY"/>
</dbReference>
<feature type="binding site" evidence="1">
    <location>
        <begin position="117"/>
        <end position="124"/>
    </location>
    <ligand>
        <name>ATP</name>
        <dbReference type="ChEBI" id="CHEBI:30616"/>
    </ligand>
</feature>
<evidence type="ECO:0000256" key="1">
    <source>
        <dbReference type="PROSITE-ProRule" id="PRU00283"/>
    </source>
</evidence>
<keyword evidence="4" id="KW-1185">Reference proteome</keyword>
<dbReference type="SMART" id="SM00129">
    <property type="entry name" value="KISc"/>
    <property type="match status" value="1"/>
</dbReference>
<dbReference type="InterPro" id="IPR027640">
    <property type="entry name" value="Kinesin-like_fam"/>
</dbReference>
<dbReference type="EMBL" id="BLLK01000047">
    <property type="protein sequence ID" value="GFH54127.1"/>
    <property type="molecule type" value="Genomic_DNA"/>
</dbReference>
<dbReference type="Pfam" id="PF00225">
    <property type="entry name" value="Kinesin"/>
    <property type="match status" value="1"/>
</dbReference>
<comment type="similarity">
    <text evidence="1">Belongs to the TRAFAC class myosin-kinesin ATPase superfamily. Kinesin family.</text>
</comment>
<dbReference type="GO" id="GO:0003777">
    <property type="term" value="F:microtubule motor activity"/>
    <property type="evidence" value="ECO:0007669"/>
    <property type="project" value="InterPro"/>
</dbReference>
<protein>
    <recommendedName>
        <fullName evidence="2">Kinesin motor domain-containing protein</fullName>
    </recommendedName>
</protein>
<proteinExistence type="inferred from homology"/>
<dbReference type="PANTHER" id="PTHR24115">
    <property type="entry name" value="KINESIN-RELATED"/>
    <property type="match status" value="1"/>
</dbReference>
<dbReference type="SUPFAM" id="SSF52540">
    <property type="entry name" value="P-loop containing nucleoside triphosphate hydrolases"/>
    <property type="match status" value="1"/>
</dbReference>
<keyword evidence="1" id="KW-0067">ATP-binding</keyword>
<organism evidence="3 4">
    <name type="scientific">Chaetoceros tenuissimus</name>
    <dbReference type="NCBI Taxonomy" id="426638"/>
    <lineage>
        <taxon>Eukaryota</taxon>
        <taxon>Sar</taxon>
        <taxon>Stramenopiles</taxon>
        <taxon>Ochrophyta</taxon>
        <taxon>Bacillariophyta</taxon>
        <taxon>Coscinodiscophyceae</taxon>
        <taxon>Chaetocerotophycidae</taxon>
        <taxon>Chaetocerotales</taxon>
        <taxon>Chaetocerotaceae</taxon>
        <taxon>Chaetoceros</taxon>
    </lineage>
</organism>
<dbReference type="GO" id="GO:0005524">
    <property type="term" value="F:ATP binding"/>
    <property type="evidence" value="ECO:0007669"/>
    <property type="project" value="UniProtKB-UniRule"/>
</dbReference>
<evidence type="ECO:0000259" key="2">
    <source>
        <dbReference type="PROSITE" id="PS50067"/>
    </source>
</evidence>
<accession>A0AAD3CY34</accession>
<gene>
    <name evidence="3" type="ORF">CTEN210_10603</name>
</gene>
<dbReference type="GO" id="GO:0008017">
    <property type="term" value="F:microtubule binding"/>
    <property type="evidence" value="ECO:0007669"/>
    <property type="project" value="InterPro"/>
</dbReference>
<dbReference type="GO" id="GO:0007018">
    <property type="term" value="P:microtubule-based movement"/>
    <property type="evidence" value="ECO:0007669"/>
    <property type="project" value="InterPro"/>
</dbReference>
<dbReference type="Gene3D" id="3.40.850.10">
    <property type="entry name" value="Kinesin motor domain"/>
    <property type="match status" value="1"/>
</dbReference>
<keyword evidence="1" id="KW-0547">Nucleotide-binding</keyword>
<name>A0AAD3CY34_9STRA</name>
<keyword evidence="1" id="KW-0505">Motor protein</keyword>
<reference evidence="3 4" key="1">
    <citation type="journal article" date="2021" name="Sci. Rep.">
        <title>The genome of the diatom Chaetoceros tenuissimus carries an ancient integrated fragment of an extant virus.</title>
        <authorList>
            <person name="Hongo Y."/>
            <person name="Kimura K."/>
            <person name="Takaki Y."/>
            <person name="Yoshida Y."/>
            <person name="Baba S."/>
            <person name="Kobayashi G."/>
            <person name="Nagasaki K."/>
            <person name="Hano T."/>
            <person name="Tomaru Y."/>
        </authorList>
    </citation>
    <scope>NUCLEOTIDE SEQUENCE [LARGE SCALE GENOMIC DNA]</scope>
    <source>
        <strain evidence="3 4">NIES-3715</strain>
    </source>
</reference>
<sequence length="306" mass="34598">MSRQESSRKGEDWKKLSRPNVIIRVRPQAECGGHQETDDRLSVEIRLHSWTEDTISIEDSHQVREYTFPRKVISPEASQEESYKSLLPPLMEKFLKPPLSDDSKVNNAYNILLFAYGQTGTGKTHSIFGPKTSLSQTENQSDWGVFPVTVSKILDHMATVKHEGIECILTVGALDFYVGTCVDLMNNREPVEVDEKRTPLGYKELQLSSLEELLSFLETILKARKSFGTRMNEASQEDDHDGSSRSHCALILTLRQVNKENRQCLVNRFTIVDLAGAERPSTTGGERMSAFEAYIEEKNVLGQLVF</sequence>
<dbReference type="InterPro" id="IPR036961">
    <property type="entry name" value="Kinesin_motor_dom_sf"/>
</dbReference>
<dbReference type="PROSITE" id="PS50067">
    <property type="entry name" value="KINESIN_MOTOR_2"/>
    <property type="match status" value="1"/>
</dbReference>
<evidence type="ECO:0000313" key="4">
    <source>
        <dbReference type="Proteomes" id="UP001054902"/>
    </source>
</evidence>